<dbReference type="Proteomes" id="UP001162992">
    <property type="component" value="Chromosome 1"/>
</dbReference>
<comment type="caution">
    <text evidence="1">The sequence shown here is derived from an EMBL/GenBank/DDBJ whole genome shotgun (WGS) entry which is preliminary data.</text>
</comment>
<accession>A0ACC2EQY5</accession>
<gene>
    <name evidence="1" type="ORF">O6H91_01G051300</name>
</gene>
<evidence type="ECO:0000313" key="1">
    <source>
        <dbReference type="EMBL" id="KAJ7568875.1"/>
    </source>
</evidence>
<proteinExistence type="predicted"/>
<organism evidence="1 2">
    <name type="scientific">Diphasiastrum complanatum</name>
    <name type="common">Issler's clubmoss</name>
    <name type="synonym">Lycopodium complanatum</name>
    <dbReference type="NCBI Taxonomy" id="34168"/>
    <lineage>
        <taxon>Eukaryota</taxon>
        <taxon>Viridiplantae</taxon>
        <taxon>Streptophyta</taxon>
        <taxon>Embryophyta</taxon>
        <taxon>Tracheophyta</taxon>
        <taxon>Lycopodiopsida</taxon>
        <taxon>Lycopodiales</taxon>
        <taxon>Lycopodiaceae</taxon>
        <taxon>Lycopodioideae</taxon>
        <taxon>Diphasiastrum</taxon>
    </lineage>
</organism>
<sequence length="112" mass="12581">MPIQINSAYKRLGRTSPFVRYGLPLISLTVLGSFALGHLQQGRKDVVQAHDDLDWEVIAATKALTKEGPMKDQSKPTKRTIDLEEELKVLQGKMDINAFEYKPIPKSTQSQD</sequence>
<evidence type="ECO:0000313" key="2">
    <source>
        <dbReference type="Proteomes" id="UP001162992"/>
    </source>
</evidence>
<name>A0ACC2EQY5_DIPCM</name>
<dbReference type="EMBL" id="CM055092">
    <property type="protein sequence ID" value="KAJ7568875.1"/>
    <property type="molecule type" value="Genomic_DNA"/>
</dbReference>
<protein>
    <submittedName>
        <fullName evidence="1">Uncharacterized protein</fullName>
    </submittedName>
</protein>
<keyword evidence="2" id="KW-1185">Reference proteome</keyword>
<reference evidence="2" key="1">
    <citation type="journal article" date="2024" name="Proc. Natl. Acad. Sci. U.S.A.">
        <title>Extraordinary preservation of gene collinearity over three hundred million years revealed in homosporous lycophytes.</title>
        <authorList>
            <person name="Li C."/>
            <person name="Wickell D."/>
            <person name="Kuo L.Y."/>
            <person name="Chen X."/>
            <person name="Nie B."/>
            <person name="Liao X."/>
            <person name="Peng D."/>
            <person name="Ji J."/>
            <person name="Jenkins J."/>
            <person name="Williams M."/>
            <person name="Shu S."/>
            <person name="Plott C."/>
            <person name="Barry K."/>
            <person name="Rajasekar S."/>
            <person name="Grimwood J."/>
            <person name="Han X."/>
            <person name="Sun S."/>
            <person name="Hou Z."/>
            <person name="He W."/>
            <person name="Dai G."/>
            <person name="Sun C."/>
            <person name="Schmutz J."/>
            <person name="Leebens-Mack J.H."/>
            <person name="Li F.W."/>
            <person name="Wang L."/>
        </authorList>
    </citation>
    <scope>NUCLEOTIDE SEQUENCE [LARGE SCALE GENOMIC DNA]</scope>
    <source>
        <strain evidence="2">cv. PW_Plant_1</strain>
    </source>
</reference>